<accession>A0ABM1TQZ8</accession>
<dbReference type="GeneID" id="106474251"/>
<gene>
    <name evidence="4" type="primary">LOC106474251</name>
</gene>
<feature type="zinc finger region" description="C3H1-type" evidence="1">
    <location>
        <begin position="72"/>
        <end position="99"/>
    </location>
</feature>
<dbReference type="InterPro" id="IPR039780">
    <property type="entry name" value="Mot2"/>
</dbReference>
<reference evidence="4" key="1">
    <citation type="submission" date="2025-08" db="UniProtKB">
        <authorList>
            <consortium name="RefSeq"/>
        </authorList>
    </citation>
    <scope>IDENTIFICATION</scope>
    <source>
        <tissue evidence="4">Muscle</tissue>
    </source>
</reference>
<sequence>MVSSILEKLDVDMLDKSSEMELLSNQQLEVKYYIQGPSASAYVTYYRAEDALKAIQAVNNIHVDGRTLKASLGTTKYCSHFLKNQQCPKSDCMYLHELGDELASFTKEEMQQGKHQEYERKLYEQVLGGCNHLTR</sequence>
<keyword evidence="1" id="KW-0862">Zinc</keyword>
<dbReference type="InterPro" id="IPR035979">
    <property type="entry name" value="RBD_domain_sf"/>
</dbReference>
<protein>
    <submittedName>
        <fullName evidence="4">CCR4-NOT transcription complex subunit 4-like</fullName>
    </submittedName>
</protein>
<dbReference type="InterPro" id="IPR000571">
    <property type="entry name" value="Znf_CCCH"/>
</dbReference>
<proteinExistence type="predicted"/>
<dbReference type="InterPro" id="IPR012677">
    <property type="entry name" value="Nucleotide-bd_a/b_plait_sf"/>
</dbReference>
<evidence type="ECO:0000313" key="4">
    <source>
        <dbReference type="RefSeq" id="XP_022258304.1"/>
    </source>
</evidence>
<evidence type="ECO:0000256" key="1">
    <source>
        <dbReference type="PROSITE-ProRule" id="PRU00723"/>
    </source>
</evidence>
<name>A0ABM1TQZ8_LIMPO</name>
<dbReference type="SUPFAM" id="SSF54928">
    <property type="entry name" value="RNA-binding domain, RBD"/>
    <property type="match status" value="1"/>
</dbReference>
<evidence type="ECO:0000313" key="3">
    <source>
        <dbReference type="Proteomes" id="UP000694941"/>
    </source>
</evidence>
<dbReference type="PANTHER" id="PTHR12603:SF0">
    <property type="entry name" value="CCR4-NOT TRANSCRIPTION COMPLEX SUBUNIT 4"/>
    <property type="match status" value="1"/>
</dbReference>
<organism evidence="3 4">
    <name type="scientific">Limulus polyphemus</name>
    <name type="common">Atlantic horseshoe crab</name>
    <dbReference type="NCBI Taxonomy" id="6850"/>
    <lineage>
        <taxon>Eukaryota</taxon>
        <taxon>Metazoa</taxon>
        <taxon>Ecdysozoa</taxon>
        <taxon>Arthropoda</taxon>
        <taxon>Chelicerata</taxon>
        <taxon>Merostomata</taxon>
        <taxon>Xiphosura</taxon>
        <taxon>Limulidae</taxon>
        <taxon>Limulus</taxon>
    </lineage>
</organism>
<keyword evidence="3" id="KW-1185">Reference proteome</keyword>
<dbReference type="RefSeq" id="XP_022258304.1">
    <property type="nucleotide sequence ID" value="XM_022402596.1"/>
</dbReference>
<keyword evidence="1" id="KW-0863">Zinc-finger</keyword>
<dbReference type="Proteomes" id="UP000694941">
    <property type="component" value="Unplaced"/>
</dbReference>
<dbReference type="PROSITE" id="PS50103">
    <property type="entry name" value="ZF_C3H1"/>
    <property type="match status" value="1"/>
</dbReference>
<evidence type="ECO:0000259" key="2">
    <source>
        <dbReference type="PROSITE" id="PS50103"/>
    </source>
</evidence>
<dbReference type="PANTHER" id="PTHR12603">
    <property type="entry name" value="CCR4-NOT TRANSCRIPTION COMPLEX RELATED"/>
    <property type="match status" value="1"/>
</dbReference>
<dbReference type="Gene3D" id="3.30.70.330">
    <property type="match status" value="1"/>
</dbReference>
<keyword evidence="1" id="KW-0479">Metal-binding</keyword>
<feature type="domain" description="C3H1-type" evidence="2">
    <location>
        <begin position="72"/>
        <end position="99"/>
    </location>
</feature>